<protein>
    <submittedName>
        <fullName evidence="1">4944_t:CDS:1</fullName>
    </submittedName>
</protein>
<keyword evidence="2" id="KW-1185">Reference proteome</keyword>
<proteinExistence type="predicted"/>
<accession>A0A9N9BAB9</accession>
<sequence length="96" mass="10990">MRKFWSHLKTSVLRLTFPHTCEVTQRFPWVGYYTSRDDWNTPFTTAQSTSIEPIITAREPESLTSKINQEPPTNSIVQDTSIITAQDTMVQDTPTA</sequence>
<dbReference type="AlphaFoldDB" id="A0A9N9BAB9"/>
<reference evidence="1" key="1">
    <citation type="submission" date="2021-06" db="EMBL/GenBank/DDBJ databases">
        <authorList>
            <person name="Kallberg Y."/>
            <person name="Tangrot J."/>
            <person name="Rosling A."/>
        </authorList>
    </citation>
    <scope>NUCLEOTIDE SEQUENCE</scope>
    <source>
        <strain evidence="1">MT106</strain>
    </source>
</reference>
<evidence type="ECO:0000313" key="2">
    <source>
        <dbReference type="Proteomes" id="UP000789831"/>
    </source>
</evidence>
<dbReference type="Proteomes" id="UP000789831">
    <property type="component" value="Unassembled WGS sequence"/>
</dbReference>
<dbReference type="EMBL" id="CAJVPL010001205">
    <property type="protein sequence ID" value="CAG8558743.1"/>
    <property type="molecule type" value="Genomic_DNA"/>
</dbReference>
<organism evidence="1 2">
    <name type="scientific">Ambispora gerdemannii</name>
    <dbReference type="NCBI Taxonomy" id="144530"/>
    <lineage>
        <taxon>Eukaryota</taxon>
        <taxon>Fungi</taxon>
        <taxon>Fungi incertae sedis</taxon>
        <taxon>Mucoromycota</taxon>
        <taxon>Glomeromycotina</taxon>
        <taxon>Glomeromycetes</taxon>
        <taxon>Archaeosporales</taxon>
        <taxon>Ambisporaceae</taxon>
        <taxon>Ambispora</taxon>
    </lineage>
</organism>
<evidence type="ECO:0000313" key="1">
    <source>
        <dbReference type="EMBL" id="CAG8558743.1"/>
    </source>
</evidence>
<gene>
    <name evidence="1" type="ORF">AGERDE_LOCUS7045</name>
</gene>
<comment type="caution">
    <text evidence="1">The sequence shown here is derived from an EMBL/GenBank/DDBJ whole genome shotgun (WGS) entry which is preliminary data.</text>
</comment>
<name>A0A9N9BAB9_9GLOM</name>